<evidence type="ECO:0000313" key="5">
    <source>
        <dbReference type="EMBL" id="ORY36523.1"/>
    </source>
</evidence>
<gene>
    <name evidence="5" type="ORF">BCR33DRAFT_701593</name>
</gene>
<keyword evidence="6" id="KW-1185">Reference proteome</keyword>
<dbReference type="InterPro" id="IPR001155">
    <property type="entry name" value="OxRdtase_FMN_N"/>
</dbReference>
<proteinExistence type="inferred from homology"/>
<dbReference type="Pfam" id="PF00724">
    <property type="entry name" value="Oxidored_FMN"/>
    <property type="match status" value="1"/>
</dbReference>
<dbReference type="InterPro" id="IPR013785">
    <property type="entry name" value="Aldolase_TIM"/>
</dbReference>
<dbReference type="AlphaFoldDB" id="A0A1Y2BP40"/>
<evidence type="ECO:0000256" key="2">
    <source>
        <dbReference type="ARBA" id="ARBA00005979"/>
    </source>
</evidence>
<feature type="domain" description="NADH:flavin oxidoreductase/NADH oxidase N-terminal" evidence="4">
    <location>
        <begin position="2"/>
        <end position="338"/>
    </location>
</feature>
<dbReference type="CDD" id="cd02933">
    <property type="entry name" value="OYE_like_FMN"/>
    <property type="match status" value="1"/>
</dbReference>
<dbReference type="FunFam" id="3.20.20.70:FF:000059">
    <property type="entry name" value="N-ethylmaleimide reductase, FMN-linked"/>
    <property type="match status" value="1"/>
</dbReference>
<evidence type="ECO:0000259" key="4">
    <source>
        <dbReference type="Pfam" id="PF00724"/>
    </source>
</evidence>
<evidence type="ECO:0000313" key="6">
    <source>
        <dbReference type="Proteomes" id="UP000193642"/>
    </source>
</evidence>
<sequence length="372" mass="41066">MSLFEPIDVGRFSLSHRLVLAPLTRSRGTERTSTGAESVANGLMGTYYFQRATKGGLLISEATPICPEARFSARTPSLYSIEHVHAWKQVTDAVHDKGSIFFAQLWHLGMHCRPHLDPLSRPPPAPSAFLRPLDNLQTRALSINEIKEVIQTYASAAKNAILAGFDGVEIHAANGYLPDQFLNSNINTRTDAYGGSVENRCRFVLELTQAVVDAIGADRVGIRFSPFNKFGGMDDADPVETWSCMLKLLEPFELAYVHLVEPRVAGAGDALVPVDPSKVNLDVFRNVWKGVLIVAGGYTPETAANAVESKRADLVAFGRHFISTPDLVDRVCRGLPLNPYDRPTFQVGERRDILIIQHGKKRNKESYNNNPE</sequence>
<protein>
    <submittedName>
        <fullName evidence="5">NADH:flavin oxidoreductase/NADH oxidase</fullName>
    </submittedName>
</protein>
<dbReference type="OrthoDB" id="276546at2759"/>
<comment type="caution">
    <text evidence="5">The sequence shown here is derived from an EMBL/GenBank/DDBJ whole genome shotgun (WGS) entry which is preliminary data.</text>
</comment>
<dbReference type="EMBL" id="MCGO01000055">
    <property type="protein sequence ID" value="ORY36523.1"/>
    <property type="molecule type" value="Genomic_DNA"/>
</dbReference>
<dbReference type="GO" id="GO:0005829">
    <property type="term" value="C:cytosol"/>
    <property type="evidence" value="ECO:0007669"/>
    <property type="project" value="UniProtKB-ARBA"/>
</dbReference>
<reference evidence="5 6" key="1">
    <citation type="submission" date="2016-07" db="EMBL/GenBank/DDBJ databases">
        <title>Pervasive Adenine N6-methylation of Active Genes in Fungi.</title>
        <authorList>
            <consortium name="DOE Joint Genome Institute"/>
            <person name="Mondo S.J."/>
            <person name="Dannebaum R.O."/>
            <person name="Kuo R.C."/>
            <person name="Labutti K."/>
            <person name="Haridas S."/>
            <person name="Kuo A."/>
            <person name="Salamov A."/>
            <person name="Ahrendt S.R."/>
            <person name="Lipzen A."/>
            <person name="Sullivan W."/>
            <person name="Andreopoulos W.B."/>
            <person name="Clum A."/>
            <person name="Lindquist E."/>
            <person name="Daum C."/>
            <person name="Ramamoorthy G.K."/>
            <person name="Gryganskyi A."/>
            <person name="Culley D."/>
            <person name="Magnuson J.K."/>
            <person name="James T.Y."/>
            <person name="O'Malley M.A."/>
            <person name="Stajich J.E."/>
            <person name="Spatafora J.W."/>
            <person name="Visel A."/>
            <person name="Grigoriev I.V."/>
        </authorList>
    </citation>
    <scope>NUCLEOTIDE SEQUENCE [LARGE SCALE GENOMIC DNA]</scope>
    <source>
        <strain evidence="5 6">JEL800</strain>
    </source>
</reference>
<dbReference type="SUPFAM" id="SSF51395">
    <property type="entry name" value="FMN-linked oxidoreductases"/>
    <property type="match status" value="1"/>
</dbReference>
<dbReference type="GO" id="GO:0016628">
    <property type="term" value="F:oxidoreductase activity, acting on the CH-CH group of donors, NAD or NADP as acceptor"/>
    <property type="evidence" value="ECO:0007669"/>
    <property type="project" value="UniProtKB-ARBA"/>
</dbReference>
<dbReference type="STRING" id="329046.A0A1Y2BP40"/>
<accession>A0A1Y2BP40</accession>
<name>A0A1Y2BP40_9FUNG</name>
<dbReference type="GO" id="GO:0010181">
    <property type="term" value="F:FMN binding"/>
    <property type="evidence" value="ECO:0007669"/>
    <property type="project" value="InterPro"/>
</dbReference>
<comment type="similarity">
    <text evidence="2">Belongs to the NADH:flavin oxidoreductase/NADH oxidase family.</text>
</comment>
<organism evidence="5 6">
    <name type="scientific">Rhizoclosmatium globosum</name>
    <dbReference type="NCBI Taxonomy" id="329046"/>
    <lineage>
        <taxon>Eukaryota</taxon>
        <taxon>Fungi</taxon>
        <taxon>Fungi incertae sedis</taxon>
        <taxon>Chytridiomycota</taxon>
        <taxon>Chytridiomycota incertae sedis</taxon>
        <taxon>Chytridiomycetes</taxon>
        <taxon>Chytridiales</taxon>
        <taxon>Chytriomycetaceae</taxon>
        <taxon>Rhizoclosmatium</taxon>
    </lineage>
</organism>
<comment type="cofactor">
    <cofactor evidence="1">
        <name>FMN</name>
        <dbReference type="ChEBI" id="CHEBI:58210"/>
    </cofactor>
</comment>
<dbReference type="InterPro" id="IPR045247">
    <property type="entry name" value="Oye-like"/>
</dbReference>
<dbReference type="PANTHER" id="PTHR22893:SF91">
    <property type="entry name" value="NADPH DEHYDROGENASE 2-RELATED"/>
    <property type="match status" value="1"/>
</dbReference>
<dbReference type="Gene3D" id="3.20.20.70">
    <property type="entry name" value="Aldolase class I"/>
    <property type="match status" value="1"/>
</dbReference>
<keyword evidence="3" id="KW-0560">Oxidoreductase</keyword>
<evidence type="ECO:0000256" key="1">
    <source>
        <dbReference type="ARBA" id="ARBA00001917"/>
    </source>
</evidence>
<dbReference type="Proteomes" id="UP000193642">
    <property type="component" value="Unassembled WGS sequence"/>
</dbReference>
<dbReference type="PANTHER" id="PTHR22893">
    <property type="entry name" value="NADH OXIDOREDUCTASE-RELATED"/>
    <property type="match status" value="1"/>
</dbReference>
<evidence type="ECO:0000256" key="3">
    <source>
        <dbReference type="ARBA" id="ARBA00023002"/>
    </source>
</evidence>